<dbReference type="GO" id="GO:0009073">
    <property type="term" value="P:aromatic amino acid family biosynthetic process"/>
    <property type="evidence" value="ECO:0007669"/>
    <property type="project" value="UniProtKB-KW"/>
</dbReference>
<evidence type="ECO:0000256" key="2">
    <source>
        <dbReference type="ARBA" id="ARBA00023141"/>
    </source>
</evidence>
<gene>
    <name evidence="4" type="ORF">GH741_15690</name>
</gene>
<dbReference type="GO" id="GO:0003856">
    <property type="term" value="F:3-dehydroquinate synthase activity"/>
    <property type="evidence" value="ECO:0007669"/>
    <property type="project" value="InterPro"/>
</dbReference>
<feature type="domain" description="3-dehydroquinate synthase C-terminal" evidence="3">
    <location>
        <begin position="8"/>
        <end position="180"/>
    </location>
</feature>
<dbReference type="RefSeq" id="WP_153737689.1">
    <property type="nucleotide sequence ID" value="NZ_WJNG01000013.1"/>
</dbReference>
<dbReference type="InterPro" id="IPR056179">
    <property type="entry name" value="DHQS_C"/>
</dbReference>
<evidence type="ECO:0000259" key="3">
    <source>
        <dbReference type="Pfam" id="PF26558"/>
    </source>
</evidence>
<name>A0A6A8DEG6_9BACI</name>
<accession>A0A6A8DEG6</accession>
<comment type="caution">
    <text evidence="4">The sequence shown here is derived from an EMBL/GenBank/DDBJ whole genome shotgun (WGS) entry which is preliminary data.</text>
</comment>
<proteinExistence type="predicted"/>
<evidence type="ECO:0000313" key="5">
    <source>
        <dbReference type="Proteomes" id="UP000799092"/>
    </source>
</evidence>
<protein>
    <submittedName>
        <fullName evidence="4">3-dehydroquinate synthase</fullName>
    </submittedName>
</protein>
<dbReference type="EMBL" id="WJNG01000013">
    <property type="protein sequence ID" value="MRH44085.1"/>
    <property type="molecule type" value="Genomic_DNA"/>
</dbReference>
<dbReference type="OrthoDB" id="2043123at2"/>
<dbReference type="GO" id="GO:0016491">
    <property type="term" value="F:oxidoreductase activity"/>
    <property type="evidence" value="ECO:0007669"/>
    <property type="project" value="InterPro"/>
</dbReference>
<organism evidence="4 5">
    <name type="scientific">Aquibacillus halophilus</name>
    <dbReference type="NCBI Taxonomy" id="930132"/>
    <lineage>
        <taxon>Bacteria</taxon>
        <taxon>Bacillati</taxon>
        <taxon>Bacillota</taxon>
        <taxon>Bacilli</taxon>
        <taxon>Bacillales</taxon>
        <taxon>Bacillaceae</taxon>
        <taxon>Aquibacillus</taxon>
    </lineage>
</organism>
<dbReference type="Proteomes" id="UP000799092">
    <property type="component" value="Unassembled WGS sequence"/>
</dbReference>
<evidence type="ECO:0000313" key="4">
    <source>
        <dbReference type="EMBL" id="MRH44085.1"/>
    </source>
</evidence>
<dbReference type="InterPro" id="IPR002812">
    <property type="entry name" value="DHQS"/>
</dbReference>
<dbReference type="AlphaFoldDB" id="A0A6A8DEG6"/>
<keyword evidence="5" id="KW-1185">Reference proteome</keyword>
<dbReference type="PANTHER" id="PTHR33563:SF1">
    <property type="entry name" value="3-DEHYDROQUINATE SYNTHASE"/>
    <property type="match status" value="1"/>
</dbReference>
<keyword evidence="1" id="KW-0028">Amino-acid biosynthesis</keyword>
<evidence type="ECO:0000256" key="1">
    <source>
        <dbReference type="ARBA" id="ARBA00022605"/>
    </source>
</evidence>
<dbReference type="Pfam" id="PF26558">
    <property type="entry name" value="DHQS_2nd"/>
    <property type="match status" value="1"/>
</dbReference>
<reference evidence="4" key="1">
    <citation type="submission" date="2019-11" db="EMBL/GenBank/DDBJ databases">
        <authorList>
            <person name="Li J."/>
        </authorList>
    </citation>
    <scope>NUCLEOTIDE SEQUENCE</scope>
    <source>
        <strain evidence="4">B6B</strain>
    </source>
</reference>
<sequence>MTNILESAEVKSIESIGEGTRVCIDFIDQLDPDEGVLVGNTGNGYILVLSENRITATYPARAFRVNCGAFHQYLFLGDEKTTYLSEVKPGLEVAVIKMGQMRKVAIGRVKVEKRNFVRVICTVEGREISATLQDSDSVHVLTTKEQEKPVIELQPGDHILCYPDQPGRHLGELIDEDISEF</sequence>
<keyword evidence="2" id="KW-0057">Aromatic amino acid biosynthesis</keyword>
<dbReference type="PANTHER" id="PTHR33563">
    <property type="match status" value="1"/>
</dbReference>
<dbReference type="GO" id="GO:0008652">
    <property type="term" value="P:amino acid biosynthetic process"/>
    <property type="evidence" value="ECO:0007669"/>
    <property type="project" value="UniProtKB-KW"/>
</dbReference>